<accession>A0A2I0JR17</accession>
<gene>
    <name evidence="1" type="ORF">CRG98_021675</name>
</gene>
<reference evidence="1 2" key="1">
    <citation type="submission" date="2017-11" db="EMBL/GenBank/DDBJ databases">
        <title>De-novo sequencing of pomegranate (Punica granatum L.) genome.</title>
        <authorList>
            <person name="Akparov Z."/>
            <person name="Amiraslanov A."/>
            <person name="Hajiyeva S."/>
            <person name="Abbasov M."/>
            <person name="Kaur K."/>
            <person name="Hamwieh A."/>
            <person name="Solovyev V."/>
            <person name="Salamov A."/>
            <person name="Braich B."/>
            <person name="Kosarev P."/>
            <person name="Mahmoud A."/>
            <person name="Hajiyev E."/>
            <person name="Babayeva S."/>
            <person name="Izzatullayeva V."/>
            <person name="Mammadov A."/>
            <person name="Mammadov A."/>
            <person name="Sharifova S."/>
            <person name="Ojaghi J."/>
            <person name="Eynullazada K."/>
            <person name="Bayramov B."/>
            <person name="Abdulazimova A."/>
            <person name="Shahmuradov I."/>
        </authorList>
    </citation>
    <scope>NUCLEOTIDE SEQUENCE [LARGE SCALE GENOMIC DNA]</scope>
    <source>
        <strain evidence="2">cv. AG2017</strain>
        <tissue evidence="1">Leaf</tissue>
    </source>
</reference>
<sequence>MVFGLSRVGRRSEYRAVFRWFWPVFGHEVGCAGMRREGLGVGAIGQEGWSRGLGGQAEVMGSSRGYGFEPWLGGLAWLSRESHLTRRKAEGSSRRD</sequence>
<keyword evidence="2" id="KW-1185">Reference proteome</keyword>
<dbReference type="EMBL" id="PGOL01001466">
    <property type="protein sequence ID" value="PKI57926.1"/>
    <property type="molecule type" value="Genomic_DNA"/>
</dbReference>
<comment type="caution">
    <text evidence="1">The sequence shown here is derived from an EMBL/GenBank/DDBJ whole genome shotgun (WGS) entry which is preliminary data.</text>
</comment>
<proteinExistence type="predicted"/>
<name>A0A2I0JR17_PUNGR</name>
<dbReference type="AlphaFoldDB" id="A0A2I0JR17"/>
<dbReference type="Proteomes" id="UP000233551">
    <property type="component" value="Unassembled WGS sequence"/>
</dbReference>
<protein>
    <submittedName>
        <fullName evidence="1">Uncharacterized protein</fullName>
    </submittedName>
</protein>
<organism evidence="1 2">
    <name type="scientific">Punica granatum</name>
    <name type="common">Pomegranate</name>
    <dbReference type="NCBI Taxonomy" id="22663"/>
    <lineage>
        <taxon>Eukaryota</taxon>
        <taxon>Viridiplantae</taxon>
        <taxon>Streptophyta</taxon>
        <taxon>Embryophyta</taxon>
        <taxon>Tracheophyta</taxon>
        <taxon>Spermatophyta</taxon>
        <taxon>Magnoliopsida</taxon>
        <taxon>eudicotyledons</taxon>
        <taxon>Gunneridae</taxon>
        <taxon>Pentapetalae</taxon>
        <taxon>rosids</taxon>
        <taxon>malvids</taxon>
        <taxon>Myrtales</taxon>
        <taxon>Lythraceae</taxon>
        <taxon>Punica</taxon>
    </lineage>
</organism>
<evidence type="ECO:0000313" key="2">
    <source>
        <dbReference type="Proteomes" id="UP000233551"/>
    </source>
</evidence>
<evidence type="ECO:0000313" key="1">
    <source>
        <dbReference type="EMBL" id="PKI57926.1"/>
    </source>
</evidence>